<dbReference type="Gene3D" id="2.40.50.200">
    <property type="entry name" value="Bacterial OB-fold"/>
    <property type="match status" value="1"/>
</dbReference>
<dbReference type="EMBL" id="QYUR01000002">
    <property type="protein sequence ID" value="RJG12532.1"/>
    <property type="molecule type" value="Genomic_DNA"/>
</dbReference>
<sequence length="116" mass="12408">MKAQVLALLFAPLLSGAALAAGGYTGPGANMQITTVAAALEAADDTPVMLQGQIVKRLKDDTYEFQDATGTLEVEIDDEDWPPQAVSEQAKVRLSGEVERHLTGREIDVDIVEVLK</sequence>
<evidence type="ECO:0000313" key="4">
    <source>
        <dbReference type="Proteomes" id="UP000284021"/>
    </source>
</evidence>
<dbReference type="InterPro" id="IPR005220">
    <property type="entry name" value="CarO-like"/>
</dbReference>
<dbReference type="Proteomes" id="UP000284021">
    <property type="component" value="Unassembled WGS sequence"/>
</dbReference>
<name>A0A418XJ83_9PSED</name>
<organism evidence="3 4">
    <name type="scientific">Pseudomonas cavernicola</name>
    <dbReference type="NCBI Taxonomy" id="2320866"/>
    <lineage>
        <taxon>Bacteria</taxon>
        <taxon>Pseudomonadati</taxon>
        <taxon>Pseudomonadota</taxon>
        <taxon>Gammaproteobacteria</taxon>
        <taxon>Pseudomonadales</taxon>
        <taxon>Pseudomonadaceae</taxon>
        <taxon>Pseudomonas</taxon>
    </lineage>
</organism>
<dbReference type="PANTHER" id="PTHR36571">
    <property type="entry name" value="PROTEIN YGIW"/>
    <property type="match status" value="1"/>
</dbReference>
<comment type="caution">
    <text evidence="3">The sequence shown here is derived from an EMBL/GenBank/DDBJ whole genome shotgun (WGS) entry which is preliminary data.</text>
</comment>
<feature type="signal peptide" evidence="2">
    <location>
        <begin position="1"/>
        <end position="20"/>
    </location>
</feature>
<dbReference type="PANTHER" id="PTHR36571:SF1">
    <property type="entry name" value="PROTEIN YGIW"/>
    <property type="match status" value="1"/>
</dbReference>
<dbReference type="InterPro" id="IPR036700">
    <property type="entry name" value="BOBF_sf"/>
</dbReference>
<protein>
    <submittedName>
        <fullName evidence="3">NirD/YgiW/YdeI family stress tolerance protein</fullName>
    </submittedName>
</protein>
<evidence type="ECO:0000256" key="2">
    <source>
        <dbReference type="SAM" id="SignalP"/>
    </source>
</evidence>
<accession>A0A418XJ83</accession>
<keyword evidence="1 2" id="KW-0732">Signal</keyword>
<keyword evidence="4" id="KW-1185">Reference proteome</keyword>
<gene>
    <name evidence="3" type="ORF">D3879_04385</name>
</gene>
<dbReference type="NCBIfam" id="NF033674">
    <property type="entry name" value="stress_OB_fold"/>
    <property type="match status" value="1"/>
</dbReference>
<dbReference type="Pfam" id="PF04076">
    <property type="entry name" value="BOF"/>
    <property type="match status" value="1"/>
</dbReference>
<dbReference type="OrthoDB" id="598245at2"/>
<dbReference type="SUPFAM" id="SSF101756">
    <property type="entry name" value="Hypothetical protein YgiW"/>
    <property type="match status" value="1"/>
</dbReference>
<dbReference type="RefSeq" id="WP_119952858.1">
    <property type="nucleotide sequence ID" value="NZ_QYUR01000002.1"/>
</dbReference>
<dbReference type="AlphaFoldDB" id="A0A418XJ83"/>
<evidence type="ECO:0000313" key="3">
    <source>
        <dbReference type="EMBL" id="RJG12532.1"/>
    </source>
</evidence>
<feature type="chain" id="PRO_5019017579" evidence="2">
    <location>
        <begin position="21"/>
        <end position="116"/>
    </location>
</feature>
<reference evidence="3 4" key="1">
    <citation type="submission" date="2018-09" db="EMBL/GenBank/DDBJ databases">
        <authorList>
            <person name="Zhu H."/>
        </authorList>
    </citation>
    <scope>NUCLEOTIDE SEQUENCE [LARGE SCALE GENOMIC DNA]</scope>
    <source>
        <strain evidence="3 4">K1S02-6</strain>
    </source>
</reference>
<evidence type="ECO:0000256" key="1">
    <source>
        <dbReference type="ARBA" id="ARBA00022729"/>
    </source>
</evidence>
<proteinExistence type="predicted"/>